<evidence type="ECO:0000256" key="3">
    <source>
        <dbReference type="ARBA" id="ARBA00022679"/>
    </source>
</evidence>
<accession>I0WUM0</accession>
<dbReference type="PANTHER" id="PTHR45875">
    <property type="entry name" value="METHYLTRANSFERASE N6AMT1"/>
    <property type="match status" value="1"/>
</dbReference>
<dbReference type="GO" id="GO:0008757">
    <property type="term" value="F:S-adenosylmethionine-dependent methyltransferase activity"/>
    <property type="evidence" value="ECO:0007669"/>
    <property type="project" value="TreeGrafter"/>
</dbReference>
<dbReference type="InterPro" id="IPR007848">
    <property type="entry name" value="Small_mtfrase_dom"/>
</dbReference>
<keyword evidence="3 6" id="KW-0808">Transferase</keyword>
<evidence type="ECO:0000256" key="2">
    <source>
        <dbReference type="ARBA" id="ARBA00022603"/>
    </source>
</evidence>
<evidence type="ECO:0000313" key="7">
    <source>
        <dbReference type="Proteomes" id="UP000006447"/>
    </source>
</evidence>
<dbReference type="RefSeq" id="WP_007297003.1">
    <property type="nucleotide sequence ID" value="NZ_AJJH01000041.1"/>
</dbReference>
<dbReference type="InterPro" id="IPR052190">
    <property type="entry name" value="Euk-Arch_PrmC-MTase"/>
</dbReference>
<evidence type="ECO:0000256" key="1">
    <source>
        <dbReference type="ARBA" id="ARBA00006149"/>
    </source>
</evidence>
<dbReference type="Proteomes" id="UP000006447">
    <property type="component" value="Unassembled WGS sequence"/>
</dbReference>
<dbReference type="SUPFAM" id="SSF53335">
    <property type="entry name" value="S-adenosyl-L-methionine-dependent methyltransferases"/>
    <property type="match status" value="1"/>
</dbReference>
<keyword evidence="4" id="KW-0949">S-adenosyl-L-methionine</keyword>
<keyword evidence="2 6" id="KW-0489">Methyltransferase</keyword>
<dbReference type="Pfam" id="PF05175">
    <property type="entry name" value="MTS"/>
    <property type="match status" value="1"/>
</dbReference>
<comment type="caution">
    <text evidence="6">The sequence shown here is derived from an EMBL/GenBank/DDBJ whole genome shotgun (WGS) entry which is preliminary data.</text>
</comment>
<gene>
    <name evidence="6" type="ORF">W59_09784</name>
</gene>
<sequence length="217" mass="23254">MLLRMPGVYPPQDDTWLLADTLTEQPLNACTRVLDICTGTGALALRAAQLGAGSVTAIDISHRAVLTARLNARGHGRTIRVLQGSLTVPVRGERFDLVISNPPYVPAEVDRIPDTGIARAWDAGTDGRALLDRICAQAPDVLAPGGTLLLAQSALSGVDKTLVMLEEHGLQVDVAARREIPFGPVLTGRRRMLESRGVISADQRSEEIVVIRGRQDA</sequence>
<dbReference type="PATRIC" id="fig|1165867.3.peg.1974"/>
<dbReference type="GO" id="GO:0008170">
    <property type="term" value="F:N-methyltransferase activity"/>
    <property type="evidence" value="ECO:0007669"/>
    <property type="project" value="UniProtKB-ARBA"/>
</dbReference>
<evidence type="ECO:0000256" key="4">
    <source>
        <dbReference type="ARBA" id="ARBA00022691"/>
    </source>
</evidence>
<feature type="domain" description="Methyltransferase small" evidence="5">
    <location>
        <begin position="15"/>
        <end position="105"/>
    </location>
</feature>
<protein>
    <submittedName>
        <fullName evidence="6">Methyltransferase</fullName>
    </submittedName>
</protein>
<dbReference type="InterPro" id="IPR029063">
    <property type="entry name" value="SAM-dependent_MTases_sf"/>
</dbReference>
<evidence type="ECO:0000313" key="6">
    <source>
        <dbReference type="EMBL" id="EID80086.1"/>
    </source>
</evidence>
<organism evidence="6 7">
    <name type="scientific">Rhodococcus opacus RKJ300 = JCM 13270</name>
    <dbReference type="NCBI Taxonomy" id="1165867"/>
    <lineage>
        <taxon>Bacteria</taxon>
        <taxon>Bacillati</taxon>
        <taxon>Actinomycetota</taxon>
        <taxon>Actinomycetes</taxon>
        <taxon>Mycobacteriales</taxon>
        <taxon>Nocardiaceae</taxon>
        <taxon>Rhodococcus</taxon>
    </lineage>
</organism>
<dbReference type="PANTHER" id="PTHR45875:SF1">
    <property type="entry name" value="METHYLTRANSFERASE N6AMT1"/>
    <property type="match status" value="1"/>
</dbReference>
<dbReference type="GO" id="GO:0032259">
    <property type="term" value="P:methylation"/>
    <property type="evidence" value="ECO:0007669"/>
    <property type="project" value="UniProtKB-KW"/>
</dbReference>
<dbReference type="NCBIfam" id="TIGR00537">
    <property type="entry name" value="hemK_rel_arch"/>
    <property type="match status" value="1"/>
</dbReference>
<dbReference type="InterPro" id="IPR002052">
    <property type="entry name" value="DNA_methylase_N6_adenine_CS"/>
</dbReference>
<evidence type="ECO:0000259" key="5">
    <source>
        <dbReference type="Pfam" id="PF05175"/>
    </source>
</evidence>
<dbReference type="GO" id="GO:0003676">
    <property type="term" value="F:nucleic acid binding"/>
    <property type="evidence" value="ECO:0007669"/>
    <property type="project" value="InterPro"/>
</dbReference>
<dbReference type="PROSITE" id="PS00092">
    <property type="entry name" value="N6_MTASE"/>
    <property type="match status" value="1"/>
</dbReference>
<dbReference type="EMBL" id="AJJH01000041">
    <property type="protein sequence ID" value="EID80086.1"/>
    <property type="molecule type" value="Genomic_DNA"/>
</dbReference>
<reference evidence="6 7" key="1">
    <citation type="journal article" date="2012" name="J. Bacteriol.">
        <title>Draft genome sequence of the nitrophenol-degrading actinomycete Rhodococcus imtechensis RKJ300.</title>
        <authorList>
            <person name="Vikram S."/>
            <person name="Kumar S."/>
            <person name="Subramanian S."/>
            <person name="Raghava G.P."/>
        </authorList>
    </citation>
    <scope>NUCLEOTIDE SEQUENCE [LARGE SCALE GENOMIC DNA]</scope>
    <source>
        <strain evidence="6 7">RKJ300</strain>
    </source>
</reference>
<proteinExistence type="inferred from homology"/>
<name>I0WUM0_RHOOP</name>
<dbReference type="Gene3D" id="3.40.50.150">
    <property type="entry name" value="Vaccinia Virus protein VP39"/>
    <property type="match status" value="1"/>
</dbReference>
<dbReference type="GO" id="GO:0035657">
    <property type="term" value="C:eRF1 methyltransferase complex"/>
    <property type="evidence" value="ECO:0007669"/>
    <property type="project" value="TreeGrafter"/>
</dbReference>
<dbReference type="AlphaFoldDB" id="I0WUM0"/>
<dbReference type="InterPro" id="IPR004557">
    <property type="entry name" value="PrmC-related"/>
</dbReference>
<dbReference type="CDD" id="cd02440">
    <property type="entry name" value="AdoMet_MTases"/>
    <property type="match status" value="1"/>
</dbReference>
<comment type="similarity">
    <text evidence="1">Belongs to the eukaryotic/archaeal PrmC-related family.</text>
</comment>
<dbReference type="GO" id="GO:0008276">
    <property type="term" value="F:protein methyltransferase activity"/>
    <property type="evidence" value="ECO:0007669"/>
    <property type="project" value="TreeGrafter"/>
</dbReference>